<keyword evidence="2" id="KW-1185">Reference proteome</keyword>
<reference evidence="1" key="2">
    <citation type="journal article" date="2020" name="Nat. Commun.">
        <title>Large-scale genome sequencing of mycorrhizal fungi provides insights into the early evolution of symbiotic traits.</title>
        <authorList>
            <person name="Miyauchi S."/>
            <person name="Kiss E."/>
            <person name="Kuo A."/>
            <person name="Drula E."/>
            <person name="Kohler A."/>
            <person name="Sanchez-Garcia M."/>
            <person name="Morin E."/>
            <person name="Andreopoulos B."/>
            <person name="Barry K.W."/>
            <person name="Bonito G."/>
            <person name="Buee M."/>
            <person name="Carver A."/>
            <person name="Chen C."/>
            <person name="Cichocki N."/>
            <person name="Clum A."/>
            <person name="Culley D."/>
            <person name="Crous P.W."/>
            <person name="Fauchery L."/>
            <person name="Girlanda M."/>
            <person name="Hayes R.D."/>
            <person name="Keri Z."/>
            <person name="LaButti K."/>
            <person name="Lipzen A."/>
            <person name="Lombard V."/>
            <person name="Magnuson J."/>
            <person name="Maillard F."/>
            <person name="Murat C."/>
            <person name="Nolan M."/>
            <person name="Ohm R.A."/>
            <person name="Pangilinan J."/>
            <person name="Pereira M.F."/>
            <person name="Perotto S."/>
            <person name="Peter M."/>
            <person name="Pfister S."/>
            <person name="Riley R."/>
            <person name="Sitrit Y."/>
            <person name="Stielow J.B."/>
            <person name="Szollosi G."/>
            <person name="Zifcakova L."/>
            <person name="Stursova M."/>
            <person name="Spatafora J.W."/>
            <person name="Tedersoo L."/>
            <person name="Vaario L.M."/>
            <person name="Yamada A."/>
            <person name="Yan M."/>
            <person name="Wang P."/>
            <person name="Xu J."/>
            <person name="Bruns T."/>
            <person name="Baldrian P."/>
            <person name="Vilgalys R."/>
            <person name="Dunand C."/>
            <person name="Henrissat B."/>
            <person name="Grigoriev I.V."/>
            <person name="Hibbett D."/>
            <person name="Nagy L.G."/>
            <person name="Martin F.M."/>
        </authorList>
    </citation>
    <scope>NUCLEOTIDE SEQUENCE</scope>
    <source>
        <strain evidence="1">P2</strain>
    </source>
</reference>
<protein>
    <submittedName>
        <fullName evidence="1">Uncharacterized protein</fullName>
    </submittedName>
</protein>
<accession>A0ACB6Z535</accession>
<sequence>MPPPLHKQGQSPGQIVLPDAQFDVQLDKLVHLLPHADRNVLAGYLRRSGQDILAVGRYLEDEKNGTIVYH</sequence>
<name>A0ACB6Z535_THEGA</name>
<reference evidence="1" key="1">
    <citation type="submission" date="2019-10" db="EMBL/GenBank/DDBJ databases">
        <authorList>
            <consortium name="DOE Joint Genome Institute"/>
            <person name="Kuo A."/>
            <person name="Miyauchi S."/>
            <person name="Kiss E."/>
            <person name="Drula E."/>
            <person name="Kohler A."/>
            <person name="Sanchez-Garcia M."/>
            <person name="Andreopoulos B."/>
            <person name="Barry K.W."/>
            <person name="Bonito G."/>
            <person name="Buee M."/>
            <person name="Carver A."/>
            <person name="Chen C."/>
            <person name="Cichocki N."/>
            <person name="Clum A."/>
            <person name="Culley D."/>
            <person name="Crous P.W."/>
            <person name="Fauchery L."/>
            <person name="Girlanda M."/>
            <person name="Hayes R."/>
            <person name="Keri Z."/>
            <person name="Labutti K."/>
            <person name="Lipzen A."/>
            <person name="Lombard V."/>
            <person name="Magnuson J."/>
            <person name="Maillard F."/>
            <person name="Morin E."/>
            <person name="Murat C."/>
            <person name="Nolan M."/>
            <person name="Ohm R."/>
            <person name="Pangilinan J."/>
            <person name="Pereira M."/>
            <person name="Perotto S."/>
            <person name="Peter M."/>
            <person name="Riley R."/>
            <person name="Sitrit Y."/>
            <person name="Stielow B."/>
            <person name="Szollosi G."/>
            <person name="Zifcakova L."/>
            <person name="Stursova M."/>
            <person name="Spatafora J.W."/>
            <person name="Tedersoo L."/>
            <person name="Vaario L.-M."/>
            <person name="Yamada A."/>
            <person name="Yan M."/>
            <person name="Wang P."/>
            <person name="Xu J."/>
            <person name="Bruns T."/>
            <person name="Baldrian P."/>
            <person name="Vilgalys R."/>
            <person name="Henrissat B."/>
            <person name="Grigoriev I.V."/>
            <person name="Hibbett D."/>
            <person name="Nagy L.G."/>
            <person name="Martin F.M."/>
        </authorList>
    </citation>
    <scope>NUCLEOTIDE SEQUENCE</scope>
    <source>
        <strain evidence="1">P2</strain>
    </source>
</reference>
<dbReference type="EMBL" id="MU118141">
    <property type="protein sequence ID" value="KAF9644408.1"/>
    <property type="molecule type" value="Genomic_DNA"/>
</dbReference>
<comment type="caution">
    <text evidence="1">The sequence shown here is derived from an EMBL/GenBank/DDBJ whole genome shotgun (WGS) entry which is preliminary data.</text>
</comment>
<dbReference type="Proteomes" id="UP000886501">
    <property type="component" value="Unassembled WGS sequence"/>
</dbReference>
<evidence type="ECO:0000313" key="1">
    <source>
        <dbReference type="EMBL" id="KAF9644408.1"/>
    </source>
</evidence>
<evidence type="ECO:0000313" key="2">
    <source>
        <dbReference type="Proteomes" id="UP000886501"/>
    </source>
</evidence>
<gene>
    <name evidence="1" type="ORF">BDM02DRAFT_3102996</name>
</gene>
<proteinExistence type="predicted"/>
<organism evidence="1 2">
    <name type="scientific">Thelephora ganbajun</name>
    <name type="common">Ganba fungus</name>
    <dbReference type="NCBI Taxonomy" id="370292"/>
    <lineage>
        <taxon>Eukaryota</taxon>
        <taxon>Fungi</taxon>
        <taxon>Dikarya</taxon>
        <taxon>Basidiomycota</taxon>
        <taxon>Agaricomycotina</taxon>
        <taxon>Agaricomycetes</taxon>
        <taxon>Thelephorales</taxon>
        <taxon>Thelephoraceae</taxon>
        <taxon>Thelephora</taxon>
    </lineage>
</organism>